<dbReference type="Pfam" id="PF04607">
    <property type="entry name" value="RelA_SpoT"/>
    <property type="match status" value="1"/>
</dbReference>
<feature type="domain" description="RelA/SpoT" evidence="2">
    <location>
        <begin position="47"/>
        <end position="179"/>
    </location>
</feature>
<dbReference type="PANTHER" id="PTHR41773:SF1">
    <property type="entry name" value="RELA_SPOT DOMAIN-CONTAINING PROTEIN"/>
    <property type="match status" value="1"/>
</dbReference>
<evidence type="ECO:0000313" key="4">
    <source>
        <dbReference type="Proteomes" id="UP000295504"/>
    </source>
</evidence>
<sequence length="427" mass="49992">MDITTFMNTYVENYIRRIDYYKKLEGYVYQLCQRQMDENGIRCIVSSRVKPVSSLRDKILYRNKIVGFKNIDDIHNDIRDKVGIRIALYFPPDSVEVEKIMYSLFEIVEEPARFENNTLQYDSRFSGYRAWHYKVRLKSKKFSDVDYDGEVIEIQVASMLMHAWAEVEHDLAYKEPDGGISDLEYALLSQLNGLVHTGEVILEQLKIAMEKRIEDNNREFLNHYELASFIYKNIPHETKVNISQPTLGRVDILFSLLKSINKHHPKAVLNYLTSIENDTSCHAISYRIIEKILAENEKAYCIYFDIISPIREPLIGSYSIDFEKKYRDNENQINIFLLKWVALEGYIRNNTKEESFDIRKVSSKLQDLLGEGIGQQVLEAYKMRNRIVHGIQVPDKQKLREAINGIDKVLQAIDNLEKSNDYDKKIV</sequence>
<comment type="pathway">
    <text evidence="1">Purine metabolism; ppGpp biosynthesis; ppGpp from GTP: step 1/2.</text>
</comment>
<reference evidence="3 4" key="1">
    <citation type="submission" date="2019-03" db="EMBL/GenBank/DDBJ databases">
        <title>Genomic Encyclopedia of Type Strains, Phase IV (KMG-IV): sequencing the most valuable type-strain genomes for metagenomic binning, comparative biology and taxonomic classification.</title>
        <authorList>
            <person name="Goeker M."/>
        </authorList>
    </citation>
    <scope>NUCLEOTIDE SEQUENCE [LARGE SCALE GENOMIC DNA]</scope>
    <source>
        <strain evidence="3 4">DSM 100013</strain>
    </source>
</reference>
<dbReference type="InterPro" id="IPR007685">
    <property type="entry name" value="RelA_SpoT"/>
</dbReference>
<evidence type="ECO:0000313" key="3">
    <source>
        <dbReference type="EMBL" id="TCP97363.1"/>
    </source>
</evidence>
<accession>A0A4V2T2G0</accession>
<dbReference type="RefSeq" id="WP_132849475.1">
    <property type="nucleotide sequence ID" value="NZ_CP058648.1"/>
</dbReference>
<dbReference type="UniPathway" id="UPA00908">
    <property type="reaction ID" value="UER00884"/>
</dbReference>
<dbReference type="SMART" id="SM00954">
    <property type="entry name" value="RelA_SpoT"/>
    <property type="match status" value="1"/>
</dbReference>
<dbReference type="GO" id="GO:0015970">
    <property type="term" value="P:guanosine tetraphosphate biosynthetic process"/>
    <property type="evidence" value="ECO:0007669"/>
    <property type="project" value="UniProtKB-UniPathway"/>
</dbReference>
<dbReference type="CDD" id="cd05399">
    <property type="entry name" value="NT_Rel-Spo_like"/>
    <property type="match status" value="1"/>
</dbReference>
<dbReference type="InterPro" id="IPR043519">
    <property type="entry name" value="NT_sf"/>
</dbReference>
<evidence type="ECO:0000256" key="1">
    <source>
        <dbReference type="ARBA" id="ARBA00004976"/>
    </source>
</evidence>
<dbReference type="PANTHER" id="PTHR41773">
    <property type="entry name" value="GTP PYROPHOSPHATASE-RELATED"/>
    <property type="match status" value="1"/>
</dbReference>
<evidence type="ECO:0000259" key="2">
    <source>
        <dbReference type="SMART" id="SM00954"/>
    </source>
</evidence>
<dbReference type="Gene3D" id="3.30.460.10">
    <property type="entry name" value="Beta Polymerase, domain 2"/>
    <property type="match status" value="1"/>
</dbReference>
<dbReference type="Proteomes" id="UP000295504">
    <property type="component" value="Unassembled WGS sequence"/>
</dbReference>
<organism evidence="3 4">
    <name type="scientific">Serpentinicella alkaliphila</name>
    <dbReference type="NCBI Taxonomy" id="1734049"/>
    <lineage>
        <taxon>Bacteria</taxon>
        <taxon>Bacillati</taxon>
        <taxon>Bacillota</taxon>
        <taxon>Clostridia</taxon>
        <taxon>Peptostreptococcales</taxon>
        <taxon>Natronincolaceae</taxon>
        <taxon>Serpentinicella</taxon>
    </lineage>
</organism>
<keyword evidence="4" id="KW-1185">Reference proteome</keyword>
<dbReference type="AlphaFoldDB" id="A0A4V2T2G0"/>
<proteinExistence type="predicted"/>
<protein>
    <submittedName>
        <fullName evidence="3">RelA/SpoT family protein</fullName>
    </submittedName>
</protein>
<gene>
    <name evidence="3" type="ORF">EDD79_10464</name>
</gene>
<name>A0A4V2T2G0_9FIRM</name>
<comment type="caution">
    <text evidence="3">The sequence shown here is derived from an EMBL/GenBank/DDBJ whole genome shotgun (WGS) entry which is preliminary data.</text>
</comment>
<dbReference type="EMBL" id="SLYC01000046">
    <property type="protein sequence ID" value="TCP97363.1"/>
    <property type="molecule type" value="Genomic_DNA"/>
</dbReference>
<dbReference type="OrthoDB" id="9801824at2"/>
<dbReference type="SUPFAM" id="SSF81301">
    <property type="entry name" value="Nucleotidyltransferase"/>
    <property type="match status" value="1"/>
</dbReference>